<gene>
    <name evidence="1" type="ORF">A2Y62_15580</name>
</gene>
<evidence type="ECO:0000313" key="1">
    <source>
        <dbReference type="EMBL" id="OGF64075.1"/>
    </source>
</evidence>
<dbReference type="Proteomes" id="UP000178943">
    <property type="component" value="Unassembled WGS sequence"/>
</dbReference>
<sequence>MGIRDWGLGTGTGDWGMGIRDWGLGALRARSLKFKVGGSFSLLIVFDSGLFEKRDLGEISTSSFAIP</sequence>
<dbReference type="AlphaFoldDB" id="A0A1F5VKZ9"/>
<evidence type="ECO:0000313" key="2">
    <source>
        <dbReference type="Proteomes" id="UP000178943"/>
    </source>
</evidence>
<comment type="caution">
    <text evidence="1">The sequence shown here is derived from an EMBL/GenBank/DDBJ whole genome shotgun (WGS) entry which is preliminary data.</text>
</comment>
<proteinExistence type="predicted"/>
<dbReference type="STRING" id="1817863.A2Y62_15580"/>
<name>A0A1F5VKZ9_9BACT</name>
<dbReference type="EMBL" id="MFGW01000141">
    <property type="protein sequence ID" value="OGF64075.1"/>
    <property type="molecule type" value="Genomic_DNA"/>
</dbReference>
<accession>A0A1F5VKZ9</accession>
<reference evidence="1 2" key="1">
    <citation type="journal article" date="2016" name="Nat. Commun.">
        <title>Thousands of microbial genomes shed light on interconnected biogeochemical processes in an aquifer system.</title>
        <authorList>
            <person name="Anantharaman K."/>
            <person name="Brown C.T."/>
            <person name="Hug L.A."/>
            <person name="Sharon I."/>
            <person name="Castelle C.J."/>
            <person name="Probst A.J."/>
            <person name="Thomas B.C."/>
            <person name="Singh A."/>
            <person name="Wilkins M.J."/>
            <person name="Karaoz U."/>
            <person name="Brodie E.L."/>
            <person name="Williams K.H."/>
            <person name="Hubbard S.S."/>
            <person name="Banfield J.F."/>
        </authorList>
    </citation>
    <scope>NUCLEOTIDE SEQUENCE [LARGE SCALE GENOMIC DNA]</scope>
</reference>
<organism evidence="1 2">
    <name type="scientific">Candidatus Fischerbacteria bacterium RBG_13_37_8</name>
    <dbReference type="NCBI Taxonomy" id="1817863"/>
    <lineage>
        <taxon>Bacteria</taxon>
        <taxon>Candidatus Fischeribacteriota</taxon>
    </lineage>
</organism>
<protein>
    <submittedName>
        <fullName evidence="1">Uncharacterized protein</fullName>
    </submittedName>
</protein>